<evidence type="ECO:0000256" key="6">
    <source>
        <dbReference type="ARBA" id="ARBA00023192"/>
    </source>
</evidence>
<keyword evidence="6" id="KW-0198">Cysteine biosynthesis</keyword>
<dbReference type="InterPro" id="IPR001216">
    <property type="entry name" value="P-phosphate_BS"/>
</dbReference>
<name>A0A268P4R3_SHOCL</name>
<dbReference type="Gene3D" id="3.40.50.1100">
    <property type="match status" value="2"/>
</dbReference>
<dbReference type="PANTHER" id="PTHR10314">
    <property type="entry name" value="CYSTATHIONINE BETA-SYNTHASE"/>
    <property type="match status" value="1"/>
</dbReference>
<dbReference type="CDD" id="cd01561">
    <property type="entry name" value="CBS_like"/>
    <property type="match status" value="1"/>
</dbReference>
<organism evidence="8 9">
    <name type="scientific">Shouchella clausii</name>
    <name type="common">Alkalihalobacillus clausii</name>
    <dbReference type="NCBI Taxonomy" id="79880"/>
    <lineage>
        <taxon>Bacteria</taxon>
        <taxon>Bacillati</taxon>
        <taxon>Bacillota</taxon>
        <taxon>Bacilli</taxon>
        <taxon>Bacillales</taxon>
        <taxon>Bacillaceae</taxon>
        <taxon>Shouchella</taxon>
    </lineage>
</organism>
<comment type="similarity">
    <text evidence="2">Belongs to the cysteine synthase/cystathionine beta-synthase family.</text>
</comment>
<dbReference type="Pfam" id="PF00291">
    <property type="entry name" value="PALP"/>
    <property type="match status" value="1"/>
</dbReference>
<dbReference type="EMBL" id="NPCC01000004">
    <property type="protein sequence ID" value="PAE90743.1"/>
    <property type="molecule type" value="Genomic_DNA"/>
</dbReference>
<proteinExistence type="inferred from homology"/>
<evidence type="ECO:0000256" key="1">
    <source>
        <dbReference type="ARBA" id="ARBA00001933"/>
    </source>
</evidence>
<evidence type="ECO:0000313" key="8">
    <source>
        <dbReference type="EMBL" id="PAE90743.1"/>
    </source>
</evidence>
<dbReference type="Proteomes" id="UP000216207">
    <property type="component" value="Unassembled WGS sequence"/>
</dbReference>
<sequence length="308" mass="33041">MEVYRHIHELIGSTPMLELTAFPLPRRVRLFAKLEYTNPGGSIKDRLGIKLLKEAIATGKITPKGTLIEPTAGNTGIALALAAIGTDVKVICVVPKAFSIEKQQLMRALGAVIVHTPSEHGMKGAIAKAKALEQELDDAYCPQQFSNKANPLAYYETLGPEIVHELDGKVDVFVAGAGTGGTFSGTAAYLKEVIPGIRTVVVEPEGSILNGGEPGPHRTEGIGMEFIPDFVNRSLFEAIYTISDNQAFKRTRELAEHQGVLVGSSSGAALEAALREAEMADEGARIVTVFPDGAERYLSKGIYEEEPL</sequence>
<evidence type="ECO:0000256" key="3">
    <source>
        <dbReference type="ARBA" id="ARBA00022605"/>
    </source>
</evidence>
<comment type="cofactor">
    <cofactor evidence="1">
        <name>pyridoxal 5'-phosphate</name>
        <dbReference type="ChEBI" id="CHEBI:597326"/>
    </cofactor>
</comment>
<dbReference type="AlphaFoldDB" id="A0A268P4R3"/>
<evidence type="ECO:0000256" key="4">
    <source>
        <dbReference type="ARBA" id="ARBA00022679"/>
    </source>
</evidence>
<feature type="domain" description="Tryptophan synthase beta chain-like PALP" evidence="7">
    <location>
        <begin position="9"/>
        <end position="292"/>
    </location>
</feature>
<evidence type="ECO:0000256" key="5">
    <source>
        <dbReference type="ARBA" id="ARBA00022898"/>
    </source>
</evidence>
<dbReference type="InterPro" id="IPR001926">
    <property type="entry name" value="TrpB-like_PALP"/>
</dbReference>
<gene>
    <name evidence="8" type="ORF">CHH72_02365</name>
</gene>
<dbReference type="InterPro" id="IPR050214">
    <property type="entry name" value="Cys_Synth/Cystath_Beta-Synth"/>
</dbReference>
<keyword evidence="4" id="KW-0808">Transferase</keyword>
<dbReference type="RefSeq" id="WP_095293680.1">
    <property type="nucleotide sequence ID" value="NZ_BOQS01000008.1"/>
</dbReference>
<dbReference type="FunFam" id="3.40.50.1100:FF:000118">
    <property type="entry name" value="Related to CYS4-cystathionine beta-synthase"/>
    <property type="match status" value="1"/>
</dbReference>
<dbReference type="PROSITE" id="PS00901">
    <property type="entry name" value="CYS_SYNTHASE"/>
    <property type="match status" value="1"/>
</dbReference>
<evidence type="ECO:0000259" key="7">
    <source>
        <dbReference type="Pfam" id="PF00291"/>
    </source>
</evidence>
<dbReference type="GO" id="GO:0006535">
    <property type="term" value="P:cysteine biosynthetic process from serine"/>
    <property type="evidence" value="ECO:0007669"/>
    <property type="project" value="InterPro"/>
</dbReference>
<keyword evidence="3" id="KW-0028">Amino-acid biosynthesis</keyword>
<dbReference type="GO" id="GO:0016765">
    <property type="term" value="F:transferase activity, transferring alkyl or aryl (other than methyl) groups"/>
    <property type="evidence" value="ECO:0007669"/>
    <property type="project" value="UniProtKB-ARBA"/>
</dbReference>
<accession>A0A268P4R3</accession>
<comment type="caution">
    <text evidence="8">The sequence shown here is derived from an EMBL/GenBank/DDBJ whole genome shotgun (WGS) entry which is preliminary data.</text>
</comment>
<evidence type="ECO:0000256" key="2">
    <source>
        <dbReference type="ARBA" id="ARBA00007103"/>
    </source>
</evidence>
<dbReference type="FunFam" id="3.40.50.1100:FF:000016">
    <property type="entry name" value="Cysteine synthase A"/>
    <property type="match status" value="1"/>
</dbReference>
<dbReference type="SUPFAM" id="SSF53686">
    <property type="entry name" value="Tryptophan synthase beta subunit-like PLP-dependent enzymes"/>
    <property type="match status" value="1"/>
</dbReference>
<dbReference type="InterPro" id="IPR036052">
    <property type="entry name" value="TrpB-like_PALP_sf"/>
</dbReference>
<evidence type="ECO:0000313" key="9">
    <source>
        <dbReference type="Proteomes" id="UP000216207"/>
    </source>
</evidence>
<protein>
    <submittedName>
        <fullName evidence="8">Cysteine synthase</fullName>
    </submittedName>
</protein>
<keyword evidence="5" id="KW-0663">Pyridoxal phosphate</keyword>
<reference evidence="8 9" key="1">
    <citation type="submission" date="2017-07" db="EMBL/GenBank/DDBJ databases">
        <title>Isolation and whole genome analysis of endospore-forming bacteria from heroin.</title>
        <authorList>
            <person name="Kalinowski J."/>
            <person name="Ahrens B."/>
            <person name="Al-Dilaimi A."/>
            <person name="Winkler A."/>
            <person name="Wibberg D."/>
            <person name="Schleenbecker U."/>
            <person name="Ruckert C."/>
            <person name="Wolfel R."/>
            <person name="Grass G."/>
        </authorList>
    </citation>
    <scope>NUCLEOTIDE SEQUENCE [LARGE SCALE GENOMIC DNA]</scope>
    <source>
        <strain evidence="8 9">7539</strain>
    </source>
</reference>